<proteinExistence type="predicted"/>
<dbReference type="AlphaFoldDB" id="A0A377XRN8"/>
<dbReference type="GO" id="GO:0016491">
    <property type="term" value="F:oxidoreductase activity"/>
    <property type="evidence" value="ECO:0007669"/>
    <property type="project" value="UniProtKB-ARBA"/>
</dbReference>
<dbReference type="Gene3D" id="1.10.8.1210">
    <property type="match status" value="1"/>
</dbReference>
<protein>
    <submittedName>
        <fullName evidence="1">NAD-specific glutamate dehydrogenase</fullName>
    </submittedName>
</protein>
<dbReference type="EMBL" id="UGLH01000006">
    <property type="protein sequence ID" value="STT86213.1"/>
    <property type="molecule type" value="Genomic_DNA"/>
</dbReference>
<dbReference type="SUPFAM" id="SSF53223">
    <property type="entry name" value="Aminoacid dehydrogenase-like, N-terminal domain"/>
    <property type="match status" value="1"/>
</dbReference>
<accession>A0A377XRN8</accession>
<evidence type="ECO:0000313" key="2">
    <source>
        <dbReference type="Proteomes" id="UP000254340"/>
    </source>
</evidence>
<name>A0A377XRN8_KLEPN</name>
<organism evidence="1 2">
    <name type="scientific">Klebsiella pneumoniae</name>
    <dbReference type="NCBI Taxonomy" id="573"/>
    <lineage>
        <taxon>Bacteria</taxon>
        <taxon>Pseudomonadati</taxon>
        <taxon>Pseudomonadota</taxon>
        <taxon>Gammaproteobacteria</taxon>
        <taxon>Enterobacterales</taxon>
        <taxon>Enterobacteriaceae</taxon>
        <taxon>Klebsiella/Raoultella group</taxon>
        <taxon>Klebsiella</taxon>
        <taxon>Klebsiella pneumoniae complex</taxon>
    </lineage>
</organism>
<dbReference type="Proteomes" id="UP000254340">
    <property type="component" value="Unassembled WGS sequence"/>
</dbReference>
<sequence>MHRVYCCSYSTVLHDINNTEKQDSYGKLSYASESSTSPWTTYLRQIDRVAPYLGDLAYWVETLRHPKRALIVDIPVQMDDGTIRHFEAIAFSTICRADRVKVVFATIRMSILTKSWHFLPG</sequence>
<evidence type="ECO:0000313" key="1">
    <source>
        <dbReference type="EMBL" id="STT86213.1"/>
    </source>
</evidence>
<gene>
    <name evidence="1" type="ORF">NCTC5047_07310</name>
</gene>
<dbReference type="InterPro" id="IPR046346">
    <property type="entry name" value="Aminoacid_DH-like_N_sf"/>
</dbReference>
<reference evidence="1 2" key="1">
    <citation type="submission" date="2018-06" db="EMBL/GenBank/DDBJ databases">
        <authorList>
            <consortium name="Pathogen Informatics"/>
            <person name="Doyle S."/>
        </authorList>
    </citation>
    <scope>NUCLEOTIDE SEQUENCE [LARGE SCALE GENOMIC DNA]</scope>
    <source>
        <strain evidence="1 2">NCTC5047</strain>
    </source>
</reference>